<dbReference type="GO" id="GO:0010181">
    <property type="term" value="F:FMN binding"/>
    <property type="evidence" value="ECO:0007669"/>
    <property type="project" value="InterPro"/>
</dbReference>
<evidence type="ECO:0000256" key="2">
    <source>
        <dbReference type="ARBA" id="ARBA00022643"/>
    </source>
</evidence>
<dbReference type="EMBL" id="QGNW01000305">
    <property type="protein sequence ID" value="RVW77861.1"/>
    <property type="molecule type" value="Genomic_DNA"/>
</dbReference>
<accession>A0A438H0U3</accession>
<sequence>MIGKVQGQDGICVKTSIPLLTPYKMGKFHLSYRVVLVPLTRQGSWNNVPWPNTILYHSQRNSKGSRLITEATGASYTARG</sequence>
<dbReference type="Proteomes" id="UP000288805">
    <property type="component" value="Unassembled WGS sequence"/>
</dbReference>
<proteinExistence type="predicted"/>
<evidence type="ECO:0000256" key="1">
    <source>
        <dbReference type="ARBA" id="ARBA00022630"/>
    </source>
</evidence>
<comment type="caution">
    <text evidence="4">The sequence shown here is derived from an EMBL/GenBank/DDBJ whole genome shotgun (WGS) entry which is preliminary data.</text>
</comment>
<dbReference type="PANTHER" id="PTHR22893:SF91">
    <property type="entry name" value="NADPH DEHYDROGENASE 2-RELATED"/>
    <property type="match status" value="1"/>
</dbReference>
<dbReference type="GO" id="GO:0016491">
    <property type="term" value="F:oxidoreductase activity"/>
    <property type="evidence" value="ECO:0007669"/>
    <property type="project" value="InterPro"/>
</dbReference>
<dbReference type="InterPro" id="IPR013785">
    <property type="entry name" value="Aldolase_TIM"/>
</dbReference>
<reference evidence="4 5" key="1">
    <citation type="journal article" date="2018" name="PLoS Genet.">
        <title>Population sequencing reveals clonal diversity and ancestral inbreeding in the grapevine cultivar Chardonnay.</title>
        <authorList>
            <person name="Roach M.J."/>
            <person name="Johnson D.L."/>
            <person name="Bohlmann J."/>
            <person name="van Vuuren H.J."/>
            <person name="Jones S.J."/>
            <person name="Pretorius I.S."/>
            <person name="Schmidt S.A."/>
            <person name="Borneman A.R."/>
        </authorList>
    </citation>
    <scope>NUCLEOTIDE SEQUENCE [LARGE SCALE GENOMIC DNA]</scope>
    <source>
        <strain evidence="5">cv. Chardonnay</strain>
        <tissue evidence="4">Leaf</tissue>
    </source>
</reference>
<protein>
    <submittedName>
        <fullName evidence="4">12-oxophytodienoate reductase 2</fullName>
    </submittedName>
</protein>
<dbReference type="PANTHER" id="PTHR22893">
    <property type="entry name" value="NADH OXIDOREDUCTASE-RELATED"/>
    <property type="match status" value="1"/>
</dbReference>
<evidence type="ECO:0000313" key="4">
    <source>
        <dbReference type="EMBL" id="RVW77861.1"/>
    </source>
</evidence>
<keyword evidence="1" id="KW-0285">Flavoprotein</keyword>
<gene>
    <name evidence="4" type="primary">OPR2_0</name>
    <name evidence="4" type="ORF">CK203_054363</name>
</gene>
<dbReference type="AlphaFoldDB" id="A0A438H0U3"/>
<keyword evidence="2" id="KW-0288">FMN</keyword>
<evidence type="ECO:0000313" key="5">
    <source>
        <dbReference type="Proteomes" id="UP000288805"/>
    </source>
</evidence>
<dbReference type="SUPFAM" id="SSF51395">
    <property type="entry name" value="FMN-linked oxidoreductases"/>
    <property type="match status" value="1"/>
</dbReference>
<organism evidence="4 5">
    <name type="scientific">Vitis vinifera</name>
    <name type="common">Grape</name>
    <dbReference type="NCBI Taxonomy" id="29760"/>
    <lineage>
        <taxon>Eukaryota</taxon>
        <taxon>Viridiplantae</taxon>
        <taxon>Streptophyta</taxon>
        <taxon>Embryophyta</taxon>
        <taxon>Tracheophyta</taxon>
        <taxon>Spermatophyta</taxon>
        <taxon>Magnoliopsida</taxon>
        <taxon>eudicotyledons</taxon>
        <taxon>Gunneridae</taxon>
        <taxon>Pentapetalae</taxon>
        <taxon>rosids</taxon>
        <taxon>Vitales</taxon>
        <taxon>Vitaceae</taxon>
        <taxon>Viteae</taxon>
        <taxon>Vitis</taxon>
    </lineage>
</organism>
<dbReference type="Gene3D" id="3.20.20.70">
    <property type="entry name" value="Aldolase class I"/>
    <property type="match status" value="1"/>
</dbReference>
<dbReference type="InterPro" id="IPR045247">
    <property type="entry name" value="Oye-like"/>
</dbReference>
<evidence type="ECO:0000256" key="3">
    <source>
        <dbReference type="ARBA" id="ARBA00022857"/>
    </source>
</evidence>
<keyword evidence="3" id="KW-0521">NADP</keyword>
<name>A0A438H0U3_VITVI</name>